<organism evidence="2 3">
    <name type="scientific">Psilocybe cf. subviscida</name>
    <dbReference type="NCBI Taxonomy" id="2480587"/>
    <lineage>
        <taxon>Eukaryota</taxon>
        <taxon>Fungi</taxon>
        <taxon>Dikarya</taxon>
        <taxon>Basidiomycota</taxon>
        <taxon>Agaricomycotina</taxon>
        <taxon>Agaricomycetes</taxon>
        <taxon>Agaricomycetidae</taxon>
        <taxon>Agaricales</taxon>
        <taxon>Agaricineae</taxon>
        <taxon>Strophariaceae</taxon>
        <taxon>Psilocybe</taxon>
    </lineage>
</organism>
<accession>A0A8H5F2T6</accession>
<feature type="transmembrane region" description="Helical" evidence="1">
    <location>
        <begin position="29"/>
        <end position="53"/>
    </location>
</feature>
<comment type="caution">
    <text evidence="2">The sequence shown here is derived from an EMBL/GenBank/DDBJ whole genome shotgun (WGS) entry which is preliminary data.</text>
</comment>
<dbReference type="EMBL" id="JAACJJ010000028">
    <property type="protein sequence ID" value="KAF5321599.1"/>
    <property type="molecule type" value="Genomic_DNA"/>
</dbReference>
<reference evidence="2 3" key="1">
    <citation type="journal article" date="2020" name="ISME J.">
        <title>Uncovering the hidden diversity of litter-decomposition mechanisms in mushroom-forming fungi.</title>
        <authorList>
            <person name="Floudas D."/>
            <person name="Bentzer J."/>
            <person name="Ahren D."/>
            <person name="Johansson T."/>
            <person name="Persson P."/>
            <person name="Tunlid A."/>
        </authorList>
    </citation>
    <scope>NUCLEOTIDE SEQUENCE [LARGE SCALE GENOMIC DNA]</scope>
    <source>
        <strain evidence="2 3">CBS 101986</strain>
    </source>
</reference>
<sequence>MDDFNPTSCKLQPGTVVGVWVSQYKITSALAACSTSTYGFNIALAITCVRLLLTHREPNTSRRKQIITCLYIAVMIGFASHAVVDANTTLDGGVIDSLRNTENPQRLLSAIFSPPMPVSLPLAVWGADAVLICRCVILYHLVSLRRKILLYAFLGIGAVSSIGSGIAAYYLGFALRFSGYSQVVISGVTPCTIGVNGAVAFLIAARLIYAQRLLSKFQHEKQDNEPRPYMTALAICVESSVLILLVAVASVIRQDAIVLMPQISVLSPLLIVYRVLQGRAEKTITRLEDTLQFHHTQNSSVVVS</sequence>
<evidence type="ECO:0000313" key="3">
    <source>
        <dbReference type="Proteomes" id="UP000567179"/>
    </source>
</evidence>
<feature type="transmembrane region" description="Helical" evidence="1">
    <location>
        <begin position="229"/>
        <end position="252"/>
    </location>
</feature>
<protein>
    <submittedName>
        <fullName evidence="2">Uncharacterized protein</fullName>
    </submittedName>
</protein>
<evidence type="ECO:0000256" key="1">
    <source>
        <dbReference type="SAM" id="Phobius"/>
    </source>
</evidence>
<name>A0A8H5F2T6_9AGAR</name>
<proteinExistence type="predicted"/>
<keyword evidence="1" id="KW-0472">Membrane</keyword>
<dbReference type="Proteomes" id="UP000567179">
    <property type="component" value="Unassembled WGS sequence"/>
</dbReference>
<evidence type="ECO:0000313" key="2">
    <source>
        <dbReference type="EMBL" id="KAF5321599.1"/>
    </source>
</evidence>
<keyword evidence="1" id="KW-0812">Transmembrane</keyword>
<gene>
    <name evidence="2" type="ORF">D9619_000284</name>
</gene>
<feature type="transmembrane region" description="Helical" evidence="1">
    <location>
        <begin position="183"/>
        <end position="209"/>
    </location>
</feature>
<keyword evidence="1" id="KW-1133">Transmembrane helix</keyword>
<dbReference type="OrthoDB" id="3267806at2759"/>
<feature type="transmembrane region" description="Helical" evidence="1">
    <location>
        <begin position="122"/>
        <end position="142"/>
    </location>
</feature>
<keyword evidence="3" id="KW-1185">Reference proteome</keyword>
<dbReference type="AlphaFoldDB" id="A0A8H5F2T6"/>
<feature type="transmembrane region" description="Helical" evidence="1">
    <location>
        <begin position="258"/>
        <end position="276"/>
    </location>
</feature>
<feature type="transmembrane region" description="Helical" evidence="1">
    <location>
        <begin position="65"/>
        <end position="84"/>
    </location>
</feature>
<feature type="transmembrane region" description="Helical" evidence="1">
    <location>
        <begin position="149"/>
        <end position="171"/>
    </location>
</feature>